<evidence type="ECO:0000313" key="2">
    <source>
        <dbReference type="Proteomes" id="UP000178065"/>
    </source>
</evidence>
<comment type="caution">
    <text evidence="1">The sequence shown here is derived from an EMBL/GenBank/DDBJ whole genome shotgun (WGS) entry which is preliminary data.</text>
</comment>
<accession>A0A1G2QZH2</accession>
<evidence type="ECO:0000313" key="1">
    <source>
        <dbReference type="EMBL" id="OHA65923.1"/>
    </source>
</evidence>
<name>A0A1G2QZH2_9BACT</name>
<dbReference type="AlphaFoldDB" id="A0A1G2QZH2"/>
<dbReference type="Proteomes" id="UP000178065">
    <property type="component" value="Unassembled WGS sequence"/>
</dbReference>
<dbReference type="EMBL" id="MHTT01000009">
    <property type="protein sequence ID" value="OHA65923.1"/>
    <property type="molecule type" value="Genomic_DNA"/>
</dbReference>
<gene>
    <name evidence="1" type="ORF">A2672_00640</name>
</gene>
<organism evidence="1 2">
    <name type="scientific">Candidatus Wildermuthbacteria bacterium RIFCSPHIGHO2_01_FULL_49_22b</name>
    <dbReference type="NCBI Taxonomy" id="1802448"/>
    <lineage>
        <taxon>Bacteria</taxon>
        <taxon>Candidatus Wildermuthiibacteriota</taxon>
    </lineage>
</organism>
<reference evidence="1 2" key="1">
    <citation type="journal article" date="2016" name="Nat. Commun.">
        <title>Thousands of microbial genomes shed light on interconnected biogeochemical processes in an aquifer system.</title>
        <authorList>
            <person name="Anantharaman K."/>
            <person name="Brown C.T."/>
            <person name="Hug L.A."/>
            <person name="Sharon I."/>
            <person name="Castelle C.J."/>
            <person name="Probst A.J."/>
            <person name="Thomas B.C."/>
            <person name="Singh A."/>
            <person name="Wilkins M.J."/>
            <person name="Karaoz U."/>
            <person name="Brodie E.L."/>
            <person name="Williams K.H."/>
            <person name="Hubbard S.S."/>
            <person name="Banfield J.F."/>
        </authorList>
    </citation>
    <scope>NUCLEOTIDE SEQUENCE [LARGE SCALE GENOMIC DNA]</scope>
</reference>
<sequence length="101" mass="11789">MDMPDRHDVIICMRCILLDVVMPEEHVREFIEEFSKAFVVEDNHKGAKNPKVVYDYYENPAHWHIQVSVGGNDEDRFSSFLQDFCSKRQLSFCNPKAQPVA</sequence>
<dbReference type="STRING" id="1802448.A2672_00640"/>
<protein>
    <submittedName>
        <fullName evidence="1">Uncharacterized protein</fullName>
    </submittedName>
</protein>
<proteinExistence type="predicted"/>